<feature type="transmembrane region" description="Helical" evidence="7">
    <location>
        <begin position="53"/>
        <end position="74"/>
    </location>
</feature>
<organism evidence="9 10">
    <name type="scientific">Oxalobacter formigenes OXCC13</name>
    <dbReference type="NCBI Taxonomy" id="556269"/>
    <lineage>
        <taxon>Bacteria</taxon>
        <taxon>Pseudomonadati</taxon>
        <taxon>Pseudomonadota</taxon>
        <taxon>Betaproteobacteria</taxon>
        <taxon>Burkholderiales</taxon>
        <taxon>Oxalobacteraceae</taxon>
        <taxon>Oxalobacter</taxon>
    </lineage>
</organism>
<dbReference type="eggNOG" id="COG2814">
    <property type="taxonomic scope" value="Bacteria"/>
</dbReference>
<evidence type="ECO:0000313" key="9">
    <source>
        <dbReference type="EMBL" id="EEO29724.1"/>
    </source>
</evidence>
<dbReference type="PANTHER" id="PTHR42718">
    <property type="entry name" value="MAJOR FACILITATOR SUPERFAMILY MULTIDRUG TRANSPORTER MFSC"/>
    <property type="match status" value="1"/>
</dbReference>
<feature type="transmembrane region" description="Helical" evidence="7">
    <location>
        <begin position="201"/>
        <end position="223"/>
    </location>
</feature>
<dbReference type="GeneID" id="77135337"/>
<evidence type="ECO:0000256" key="5">
    <source>
        <dbReference type="ARBA" id="ARBA00022989"/>
    </source>
</evidence>
<dbReference type="RefSeq" id="WP_005880424.1">
    <property type="nucleotide sequence ID" value="NZ_CP019430.1"/>
</dbReference>
<evidence type="ECO:0000256" key="1">
    <source>
        <dbReference type="ARBA" id="ARBA00004651"/>
    </source>
</evidence>
<keyword evidence="5 7" id="KW-1133">Transmembrane helix</keyword>
<protein>
    <submittedName>
        <fullName evidence="9">Drug resistance MFS transporter, drug:H+ antiporter-2 family</fullName>
    </submittedName>
</protein>
<evidence type="ECO:0000256" key="2">
    <source>
        <dbReference type="ARBA" id="ARBA00022448"/>
    </source>
</evidence>
<proteinExistence type="predicted"/>
<feature type="transmembrane region" description="Helical" evidence="7">
    <location>
        <begin position="110"/>
        <end position="127"/>
    </location>
</feature>
<dbReference type="InterPro" id="IPR004638">
    <property type="entry name" value="EmrB-like"/>
</dbReference>
<dbReference type="NCBIfam" id="TIGR00711">
    <property type="entry name" value="efflux_EmrB"/>
    <property type="match status" value="1"/>
</dbReference>
<dbReference type="STRING" id="847.BRW83_1469"/>
<keyword evidence="3" id="KW-1003">Cell membrane</keyword>
<accession>C3X948</accession>
<evidence type="ECO:0000259" key="8">
    <source>
        <dbReference type="PROSITE" id="PS50850"/>
    </source>
</evidence>
<dbReference type="InterPro" id="IPR036259">
    <property type="entry name" value="MFS_trans_sf"/>
</dbReference>
<dbReference type="AlphaFoldDB" id="C3X948"/>
<feature type="transmembrane region" description="Helical" evidence="7">
    <location>
        <begin position="14"/>
        <end position="33"/>
    </location>
</feature>
<feature type="transmembrane region" description="Helical" evidence="7">
    <location>
        <begin position="305"/>
        <end position="323"/>
    </location>
</feature>
<keyword evidence="10" id="KW-1185">Reference proteome</keyword>
<feature type="transmembrane region" description="Helical" evidence="7">
    <location>
        <begin position="398"/>
        <end position="419"/>
    </location>
</feature>
<keyword evidence="4 7" id="KW-0812">Transmembrane</keyword>
<sequence length="481" mass="51911">MPDKPVLDPKTAKILPWVVAIAFFMQMLDSTILNTALPAMAHDLGTNPLRMQSVIISYMLTVALVIPASGWLADKFGIKQIFLFAIALFTLGSLACALSPSLNIIVGCRILQGIGGALMVPVGRLVVLRAYPREQLVTVLSFITIPGLVGPLIGPTLGGFLVQYASWHWIFLINIPVGIIGILATLKYMPYLTRGGDLHPFDTVGFLLFGTFMLTITLGLQGIGELHLAYAPMVLMMVFGLVCLVGYIMYSRWHPMPLFSPDLFKVRNFSVGILGNLFARLGNGAMPFLTPLLLQIGMGYSPMKAGMTMIPMTIGAVIAKSAATRLVNRFGYRLILTVNTLLLGAMIALFSTISKEMPFWLMLVIFTIFGIINSTQFTAMNTVTLVDLSEEQASSGNSLLSVIMQLSMSMGVAIAAAILSEFTDGIPLTSAHDVITAFAGTYLCLGFLAAISTVIFIHITPDSGKVPKKQDSKPLPVAPED</sequence>
<evidence type="ECO:0000313" key="10">
    <source>
        <dbReference type="Proteomes" id="UP000005089"/>
    </source>
</evidence>
<dbReference type="OrthoDB" id="9807274at2"/>
<feature type="transmembrane region" description="Helical" evidence="7">
    <location>
        <begin position="439"/>
        <end position="459"/>
    </location>
</feature>
<dbReference type="PROSITE" id="PS50850">
    <property type="entry name" value="MFS"/>
    <property type="match status" value="1"/>
</dbReference>
<dbReference type="GO" id="GO:0022857">
    <property type="term" value="F:transmembrane transporter activity"/>
    <property type="evidence" value="ECO:0007669"/>
    <property type="project" value="InterPro"/>
</dbReference>
<evidence type="ECO:0000256" key="6">
    <source>
        <dbReference type="ARBA" id="ARBA00023136"/>
    </source>
</evidence>
<evidence type="ECO:0000256" key="4">
    <source>
        <dbReference type="ARBA" id="ARBA00022692"/>
    </source>
</evidence>
<dbReference type="InterPro" id="IPR020846">
    <property type="entry name" value="MFS_dom"/>
</dbReference>
<gene>
    <name evidence="9" type="ORF">OFBG_00752</name>
</gene>
<reference evidence="9 10" key="1">
    <citation type="submission" date="2009-02" db="EMBL/GenBank/DDBJ databases">
        <title>The Genome Sequence of Oxalobacter formigenes OXCC13.</title>
        <authorList>
            <consortium name="The Broad Institute Genome Sequencing Platform"/>
            <person name="Ward D."/>
            <person name="Young S.K."/>
            <person name="Kodira C.D."/>
            <person name="Zeng Q."/>
            <person name="Koehrsen M."/>
            <person name="Alvarado L."/>
            <person name="Berlin A."/>
            <person name="Borenstein D."/>
            <person name="Chen Z."/>
            <person name="Engels R."/>
            <person name="Freedman E."/>
            <person name="Gellesch M."/>
            <person name="Goldberg J."/>
            <person name="Griggs A."/>
            <person name="Gujja S."/>
            <person name="Heiman D."/>
            <person name="Hepburn T."/>
            <person name="Howarth C."/>
            <person name="Jen D."/>
            <person name="Larson L."/>
            <person name="Lewis B."/>
            <person name="Mehta T."/>
            <person name="Park D."/>
            <person name="Pearson M."/>
            <person name="Roberts A."/>
            <person name="Saif S."/>
            <person name="Shea T."/>
            <person name="Shenoy N."/>
            <person name="Sisk P."/>
            <person name="Stolte C."/>
            <person name="Sykes S."/>
            <person name="Walk T."/>
            <person name="White J."/>
            <person name="Yandava C."/>
            <person name="Allison M.J."/>
            <person name="Lander E."/>
            <person name="Nusbaum C."/>
            <person name="Galagan J."/>
            <person name="Birren B."/>
        </authorList>
    </citation>
    <scope>NUCLEOTIDE SEQUENCE [LARGE SCALE GENOMIC DNA]</scope>
    <source>
        <strain evidence="9 10">OXCC13</strain>
    </source>
</reference>
<dbReference type="CDD" id="cd17503">
    <property type="entry name" value="MFS_LmrB_MDR_like"/>
    <property type="match status" value="1"/>
</dbReference>
<name>C3X948_OXAFO</name>
<dbReference type="Gene3D" id="1.20.1250.20">
    <property type="entry name" value="MFS general substrate transporter like domains"/>
    <property type="match status" value="1"/>
</dbReference>
<feature type="transmembrane region" description="Helical" evidence="7">
    <location>
        <begin position="167"/>
        <end position="189"/>
    </location>
</feature>
<dbReference type="PRINTS" id="PR01036">
    <property type="entry name" value="TCRTETB"/>
</dbReference>
<dbReference type="EMBL" id="GG658170">
    <property type="protein sequence ID" value="EEO29724.1"/>
    <property type="molecule type" value="Genomic_DNA"/>
</dbReference>
<comment type="subcellular location">
    <subcellularLocation>
        <location evidence="1">Cell membrane</location>
        <topology evidence="1">Multi-pass membrane protein</topology>
    </subcellularLocation>
</comment>
<feature type="transmembrane region" description="Helical" evidence="7">
    <location>
        <begin position="229"/>
        <end position="250"/>
    </location>
</feature>
<dbReference type="Proteomes" id="UP000005089">
    <property type="component" value="Unassembled WGS sequence"/>
</dbReference>
<dbReference type="Pfam" id="PF07690">
    <property type="entry name" value="MFS_1"/>
    <property type="match status" value="2"/>
</dbReference>
<dbReference type="HOGENOM" id="CLU_000960_28_0_4"/>
<keyword evidence="6 7" id="KW-0472">Membrane</keyword>
<feature type="transmembrane region" description="Helical" evidence="7">
    <location>
        <begin position="359"/>
        <end position="386"/>
    </location>
</feature>
<dbReference type="InterPro" id="IPR011701">
    <property type="entry name" value="MFS"/>
</dbReference>
<keyword evidence="2" id="KW-0813">Transport</keyword>
<dbReference type="PANTHER" id="PTHR42718:SF46">
    <property type="entry name" value="BLR6921 PROTEIN"/>
    <property type="match status" value="1"/>
</dbReference>
<feature type="transmembrane region" description="Helical" evidence="7">
    <location>
        <begin position="139"/>
        <end position="161"/>
    </location>
</feature>
<dbReference type="NCBIfam" id="NF007799">
    <property type="entry name" value="PRK10504.1"/>
    <property type="match status" value="1"/>
</dbReference>
<feature type="domain" description="Major facilitator superfamily (MFS) profile" evidence="8">
    <location>
        <begin position="15"/>
        <end position="464"/>
    </location>
</feature>
<feature type="transmembrane region" description="Helical" evidence="7">
    <location>
        <begin position="81"/>
        <end position="104"/>
    </location>
</feature>
<dbReference type="SUPFAM" id="SSF103473">
    <property type="entry name" value="MFS general substrate transporter"/>
    <property type="match status" value="1"/>
</dbReference>
<evidence type="ECO:0000256" key="7">
    <source>
        <dbReference type="SAM" id="Phobius"/>
    </source>
</evidence>
<dbReference type="Gene3D" id="1.20.1720.10">
    <property type="entry name" value="Multidrug resistance protein D"/>
    <property type="match status" value="1"/>
</dbReference>
<evidence type="ECO:0000256" key="3">
    <source>
        <dbReference type="ARBA" id="ARBA00022475"/>
    </source>
</evidence>
<dbReference type="GO" id="GO:0005886">
    <property type="term" value="C:plasma membrane"/>
    <property type="evidence" value="ECO:0007669"/>
    <property type="project" value="UniProtKB-SubCell"/>
</dbReference>
<feature type="transmembrane region" description="Helical" evidence="7">
    <location>
        <begin position="330"/>
        <end position="353"/>
    </location>
</feature>